<dbReference type="AlphaFoldDB" id="A0A4U8USI5"/>
<keyword evidence="2" id="KW-1185">Reference proteome</keyword>
<dbReference type="EMBL" id="AZBU02000001">
    <property type="protein sequence ID" value="TMS34668.1"/>
    <property type="molecule type" value="Genomic_DNA"/>
</dbReference>
<organism evidence="1 2">
    <name type="scientific">Steinernema carpocapsae</name>
    <name type="common">Entomopathogenic nematode</name>
    <dbReference type="NCBI Taxonomy" id="34508"/>
    <lineage>
        <taxon>Eukaryota</taxon>
        <taxon>Metazoa</taxon>
        <taxon>Ecdysozoa</taxon>
        <taxon>Nematoda</taxon>
        <taxon>Chromadorea</taxon>
        <taxon>Rhabditida</taxon>
        <taxon>Tylenchina</taxon>
        <taxon>Panagrolaimomorpha</taxon>
        <taxon>Strongyloidoidea</taxon>
        <taxon>Steinernematidae</taxon>
        <taxon>Steinernema</taxon>
    </lineage>
</organism>
<dbReference type="Proteomes" id="UP000298663">
    <property type="component" value="Unassembled WGS sequence"/>
</dbReference>
<gene>
    <name evidence="1" type="ORF">L596_002209</name>
</gene>
<proteinExistence type="predicted"/>
<accession>A0A4U8USI5</accession>
<evidence type="ECO:0000313" key="2">
    <source>
        <dbReference type="Proteomes" id="UP000298663"/>
    </source>
</evidence>
<protein>
    <submittedName>
        <fullName evidence="1">Uncharacterized protein</fullName>
    </submittedName>
</protein>
<evidence type="ECO:0000313" key="1">
    <source>
        <dbReference type="EMBL" id="TMS34668.1"/>
    </source>
</evidence>
<sequence length="70" mass="8172">MCFFYVILVGEDLPCMAIYTTDKAVFVCFTQSPHPPHSNTLKGDHLVFLNHVIMPNNMYSHKCHRFPLRF</sequence>
<reference evidence="1 2" key="2">
    <citation type="journal article" date="2019" name="G3 (Bethesda)">
        <title>Hybrid Assembly of the Genome of the Entomopathogenic Nematode Steinernema carpocapsae Identifies the X-Chromosome.</title>
        <authorList>
            <person name="Serra L."/>
            <person name="Macchietto M."/>
            <person name="Macias-Munoz A."/>
            <person name="McGill C.J."/>
            <person name="Rodriguez I.M."/>
            <person name="Rodriguez B."/>
            <person name="Murad R."/>
            <person name="Mortazavi A."/>
        </authorList>
    </citation>
    <scope>NUCLEOTIDE SEQUENCE [LARGE SCALE GENOMIC DNA]</scope>
    <source>
        <strain evidence="1 2">ALL</strain>
    </source>
</reference>
<comment type="caution">
    <text evidence="1">The sequence shown here is derived from an EMBL/GenBank/DDBJ whole genome shotgun (WGS) entry which is preliminary data.</text>
</comment>
<reference evidence="1 2" key="1">
    <citation type="journal article" date="2015" name="Genome Biol.">
        <title>Comparative genomics of Steinernema reveals deeply conserved gene regulatory networks.</title>
        <authorList>
            <person name="Dillman A.R."/>
            <person name="Macchietto M."/>
            <person name="Porter C.F."/>
            <person name="Rogers A."/>
            <person name="Williams B."/>
            <person name="Antoshechkin I."/>
            <person name="Lee M.M."/>
            <person name="Goodwin Z."/>
            <person name="Lu X."/>
            <person name="Lewis E.E."/>
            <person name="Goodrich-Blair H."/>
            <person name="Stock S.P."/>
            <person name="Adams B.J."/>
            <person name="Sternberg P.W."/>
            <person name="Mortazavi A."/>
        </authorList>
    </citation>
    <scope>NUCLEOTIDE SEQUENCE [LARGE SCALE GENOMIC DNA]</scope>
    <source>
        <strain evidence="1 2">ALL</strain>
    </source>
</reference>
<name>A0A4U8USI5_STECR</name>